<dbReference type="EMBL" id="CABVGY010000020">
    <property type="protein sequence ID" value="VVN05960.1"/>
    <property type="molecule type" value="Genomic_DNA"/>
</dbReference>
<protein>
    <submittedName>
        <fullName evidence="1">Uncharacterized protein</fullName>
    </submittedName>
</protein>
<organism evidence="1 2">
    <name type="scientific">Pseudomonas fluorescens</name>
    <dbReference type="NCBI Taxonomy" id="294"/>
    <lineage>
        <taxon>Bacteria</taxon>
        <taxon>Pseudomonadati</taxon>
        <taxon>Pseudomonadota</taxon>
        <taxon>Gammaproteobacteria</taxon>
        <taxon>Pseudomonadales</taxon>
        <taxon>Pseudomonadaceae</taxon>
        <taxon>Pseudomonas</taxon>
    </lineage>
</organism>
<accession>A0A5E6UK21</accession>
<reference evidence="1 2" key="1">
    <citation type="submission" date="2019-09" db="EMBL/GenBank/DDBJ databases">
        <authorList>
            <person name="Chandra G."/>
            <person name="Truman W A."/>
        </authorList>
    </citation>
    <scope>NUCLEOTIDE SEQUENCE [LARGE SCALE GENOMIC DNA]</scope>
    <source>
        <strain evidence="1">PS659</strain>
    </source>
</reference>
<sequence length="352" mass="40442">MKHAPHLTFSESSNSTLVTIISEHHAWRTLSGVQTNDYYAYRNALLNGCHLQKASFELRHPEVMIYDLSNIEPDFDYLSDDEIVNTWKYLNLRTSQLNSIELRKIKGDGLSPEIAISGPSKPLLLDYKKSLIREALSNSSHNKQFSSIKPTVRGIAKKRLLIATNDETMDFHNRFCAFYSEYISHEHWDSSLPLNTRYIYEDHAIWHKIKTIAKNKLFLLSAGLPLALGYLATTGDRNIFFSEVHRQNDPSLLTRDNDFLDIFPHILSSNESWLIIDKAYTGGSLRAAANMIRKKLGYELEVKTLALFPKTFSAFMSADYAIYAGKLFEVRSYASRLDRENWHTQLITEHSI</sequence>
<name>A0A5E6UK21_PSEFL</name>
<dbReference type="AlphaFoldDB" id="A0A5E6UK21"/>
<evidence type="ECO:0000313" key="1">
    <source>
        <dbReference type="EMBL" id="VVN05960.1"/>
    </source>
</evidence>
<dbReference type="RefSeq" id="WP_150717304.1">
    <property type="nucleotide sequence ID" value="NZ_CABVGY010000020.1"/>
</dbReference>
<evidence type="ECO:0000313" key="2">
    <source>
        <dbReference type="Proteomes" id="UP000326729"/>
    </source>
</evidence>
<dbReference type="OrthoDB" id="6987233at2"/>
<dbReference type="Proteomes" id="UP000326729">
    <property type="component" value="Unassembled WGS sequence"/>
</dbReference>
<gene>
    <name evidence="1" type="ORF">PS659_03603</name>
</gene>
<proteinExistence type="predicted"/>